<accession>E1WX51</accession>
<dbReference type="OrthoDB" id="5290537at2"/>
<evidence type="ECO:0000256" key="1">
    <source>
        <dbReference type="SAM" id="MobiDB-lite"/>
    </source>
</evidence>
<evidence type="ECO:0000313" key="3">
    <source>
        <dbReference type="Proteomes" id="UP000008963"/>
    </source>
</evidence>
<name>E1WX51_HALMS</name>
<dbReference type="AlphaFoldDB" id="E1WX51"/>
<gene>
    <name evidence="2" type="ordered locus">BMS_0859</name>
</gene>
<sequence length="429" mass="47513">MLKKIFIILSSVVIILLLTLLFTPFHLFQNTLIDIVNKKELGVELRASKPISYRLLSANELLVEDLQLKVDGFEIDIEKIDLEIDPNSIFEDHLKFRKFDLIVKSLKEVESQKEGKKKELKKSDQTQKVKDEKNSQGRWQKVTLSNAGISVHEILLKKYKLNEISISSKEVEVSLKDLLVSGELSVSALTKSIVGEVNLTKKTNQSVKATLDVKKLEEVLKIFKLENVNIYGDLRVDFTSSINKSNAFLKNPMSLAVNGKKLKWIGKDLDKILEAYIDSKKVGILDAAGFLTLGPIGILVAKGADLGNTGIRGIVKGETHIREVHVAVNLKDEVAKLEDVALATKEHKVAVQGSIDLSKKVFKNFSIASVDEKGCSIFVQKISGSLSDPEIGAVGSFMNEVFSPVTDIFNKGLSLVTDNCDGYYKGIVK</sequence>
<evidence type="ECO:0000313" key="2">
    <source>
        <dbReference type="EMBL" id="CBW25752.1"/>
    </source>
</evidence>
<feature type="region of interest" description="Disordered" evidence="1">
    <location>
        <begin position="114"/>
        <end position="134"/>
    </location>
</feature>
<keyword evidence="3" id="KW-1185">Reference proteome</keyword>
<dbReference type="EMBL" id="FQ312005">
    <property type="protein sequence ID" value="CBW25752.1"/>
    <property type="molecule type" value="Genomic_DNA"/>
</dbReference>
<reference evidence="3" key="1">
    <citation type="journal article" date="2013" name="ISME J.">
        <title>A small predatory core genome in the divergent marine Bacteriovorax marinus SJ and the terrestrial Bdellovibrio bacteriovorus.</title>
        <authorList>
            <person name="Crossman L.C."/>
            <person name="Chen H."/>
            <person name="Cerdeno-Tarraga A.M."/>
            <person name="Brooks K."/>
            <person name="Quail M.A."/>
            <person name="Pineiro S.A."/>
            <person name="Hobley L."/>
            <person name="Sockett R.E."/>
            <person name="Bentley S.D."/>
            <person name="Parkhill J."/>
            <person name="Williams H.N."/>
            <person name="Stine O.C."/>
        </authorList>
    </citation>
    <scope>NUCLEOTIDE SEQUENCE [LARGE SCALE GENOMIC DNA]</scope>
    <source>
        <strain evidence="3">ATCC BAA-682 / DSM 15412 / SJ</strain>
    </source>
</reference>
<dbReference type="Proteomes" id="UP000008963">
    <property type="component" value="Chromosome"/>
</dbReference>
<dbReference type="PATRIC" id="fig|862908.3.peg.819"/>
<dbReference type="RefSeq" id="WP_014243537.1">
    <property type="nucleotide sequence ID" value="NC_016620.1"/>
</dbReference>
<dbReference type="KEGG" id="bmx:BMS_0859"/>
<protein>
    <submittedName>
        <fullName evidence="2">Membrane protein</fullName>
    </submittedName>
</protein>
<organism evidence="2 3">
    <name type="scientific">Halobacteriovorax marinus (strain ATCC BAA-682 / DSM 15412 / SJ)</name>
    <name type="common">Bacteriovorax marinus</name>
    <dbReference type="NCBI Taxonomy" id="862908"/>
    <lineage>
        <taxon>Bacteria</taxon>
        <taxon>Pseudomonadati</taxon>
        <taxon>Bdellovibrionota</taxon>
        <taxon>Bacteriovoracia</taxon>
        <taxon>Bacteriovoracales</taxon>
        <taxon>Halobacteriovoraceae</taxon>
        <taxon>Halobacteriovorax</taxon>
    </lineage>
</organism>
<dbReference type="STRING" id="862908.BMS_0859"/>
<dbReference type="eggNOG" id="COG2982">
    <property type="taxonomic scope" value="Bacteria"/>
</dbReference>
<dbReference type="HOGENOM" id="CLU_638999_0_0_7"/>
<proteinExistence type="predicted"/>